<dbReference type="Proteomes" id="UP000006175">
    <property type="component" value="Chromosome"/>
</dbReference>
<evidence type="ECO:0000313" key="6">
    <source>
        <dbReference type="EMBL" id="AFL66279.1"/>
    </source>
</evidence>
<evidence type="ECO:0000259" key="5">
    <source>
        <dbReference type="PROSITE" id="PS51918"/>
    </source>
</evidence>
<dbReference type="SUPFAM" id="SSF102114">
    <property type="entry name" value="Radical SAM enzymes"/>
    <property type="match status" value="1"/>
</dbReference>
<gene>
    <name evidence="6" type="ORF">Desfe_0369</name>
</gene>
<dbReference type="InterPro" id="IPR058240">
    <property type="entry name" value="rSAM_sf"/>
</dbReference>
<evidence type="ECO:0000256" key="3">
    <source>
        <dbReference type="ARBA" id="ARBA00023004"/>
    </source>
</evidence>
<dbReference type="InterPro" id="IPR007197">
    <property type="entry name" value="rSAM"/>
</dbReference>
<keyword evidence="7" id="KW-1185">Reference proteome</keyword>
<keyword evidence="1" id="KW-0949">S-adenosyl-L-methionine</keyword>
<evidence type="ECO:0000256" key="1">
    <source>
        <dbReference type="ARBA" id="ARBA00022691"/>
    </source>
</evidence>
<dbReference type="SMART" id="SM00729">
    <property type="entry name" value="Elp3"/>
    <property type="match status" value="1"/>
</dbReference>
<name>I3XQQ5_DESAM</name>
<sequence>MELNTIYKNPVKVKARIAYIYPSIYRVMISSLAPDIIYQLSNSMDEAYTERFTNTRLTGDEPPPRSLETNTPLKYFGLILTTLHYEPDIVNLVRLLIAGKIPVKREQRDTPIIAGGPVVMENPIPYSGIIDAFVIGEAEVTLEKVLLKWFETMDKKRFLEEIAGLPYVYVPGVNDGEKIIRKYVERLDDAAHPVHQVENTEIEPIYGGGFKLEVSRGCPYWCSFCLESRVFQPYRERSIMMLKEIMEEGLSSSIWGRRVVIYSLSFPVSPTHVKLLEYISQEKIKASLPSLRLTALRSNVLELIKEIGQRTLSLAPETFSPLLHRVFFKYVSLHDEIVNTIEDILKQGFNIKLYMIYGVKGTRIDEVKIDINTLKKLASSARSHDRELSISLNPLIPKPHTMFQWIGMEEPAKLKEILGLYRGELRGLIDARPYDIEWGFIQAYIALSSMPLDNVFINVATRGGGLSAWRKALGDKYLRSSYVLKGYEFGGKLPWEFIVLGDLPVKIAEKQYEAFLSLSGEGSMP</sequence>
<accession>I3XQQ5</accession>
<proteinExistence type="predicted"/>
<dbReference type="InterPro" id="IPR013785">
    <property type="entry name" value="Aldolase_TIM"/>
</dbReference>
<dbReference type="Pfam" id="PF19864">
    <property type="entry name" value="Radical_SAM_N2"/>
    <property type="match status" value="1"/>
</dbReference>
<dbReference type="Gene3D" id="3.20.20.70">
    <property type="entry name" value="Aldolase class I"/>
    <property type="match status" value="1"/>
</dbReference>
<dbReference type="eggNOG" id="arCOG01355">
    <property type="taxonomic scope" value="Archaea"/>
</dbReference>
<dbReference type="InterPro" id="IPR006638">
    <property type="entry name" value="Elp3/MiaA/NifB-like_rSAM"/>
</dbReference>
<dbReference type="KEGG" id="dfd:Desfe_0369"/>
<organism evidence="6 7">
    <name type="scientific">Desulfurococcus amylolyticus DSM 16532</name>
    <dbReference type="NCBI Taxonomy" id="768672"/>
    <lineage>
        <taxon>Archaea</taxon>
        <taxon>Thermoproteota</taxon>
        <taxon>Thermoprotei</taxon>
        <taxon>Desulfurococcales</taxon>
        <taxon>Desulfurococcaceae</taxon>
        <taxon>Desulfurococcus</taxon>
    </lineage>
</organism>
<dbReference type="GO" id="GO:0051536">
    <property type="term" value="F:iron-sulfur cluster binding"/>
    <property type="evidence" value="ECO:0007669"/>
    <property type="project" value="UniProtKB-KW"/>
</dbReference>
<dbReference type="InterPro" id="IPR045784">
    <property type="entry name" value="Radical_SAM_N2"/>
</dbReference>
<dbReference type="GO" id="GO:0046872">
    <property type="term" value="F:metal ion binding"/>
    <property type="evidence" value="ECO:0007669"/>
    <property type="project" value="UniProtKB-KW"/>
</dbReference>
<evidence type="ECO:0000256" key="4">
    <source>
        <dbReference type="ARBA" id="ARBA00023014"/>
    </source>
</evidence>
<dbReference type="PANTHER" id="PTHR42731">
    <property type="entry name" value="SLL1084 PROTEIN"/>
    <property type="match status" value="1"/>
</dbReference>
<evidence type="ECO:0000256" key="2">
    <source>
        <dbReference type="ARBA" id="ARBA00022723"/>
    </source>
</evidence>
<dbReference type="CDD" id="cd01335">
    <property type="entry name" value="Radical_SAM"/>
    <property type="match status" value="1"/>
</dbReference>
<feature type="domain" description="Radical SAM core" evidence="5">
    <location>
        <begin position="204"/>
        <end position="435"/>
    </location>
</feature>
<keyword evidence="3" id="KW-0408">Iron</keyword>
<dbReference type="SFLD" id="SFLDG01082">
    <property type="entry name" value="B12-binding_domain_containing"/>
    <property type="match status" value="1"/>
</dbReference>
<dbReference type="PROSITE" id="PS51918">
    <property type="entry name" value="RADICAL_SAM"/>
    <property type="match status" value="1"/>
</dbReference>
<dbReference type="EMBL" id="CP003321">
    <property type="protein sequence ID" value="AFL66279.1"/>
    <property type="molecule type" value="Genomic_DNA"/>
</dbReference>
<dbReference type="PANTHER" id="PTHR42731:SF1">
    <property type="entry name" value="RADICAL SAM DOMAIN PROTEIN"/>
    <property type="match status" value="1"/>
</dbReference>
<dbReference type="SFLD" id="SFLDS00029">
    <property type="entry name" value="Radical_SAM"/>
    <property type="match status" value="1"/>
</dbReference>
<dbReference type="RefSeq" id="WP_014767180.1">
    <property type="nucleotide sequence ID" value="NC_018001.1"/>
</dbReference>
<protein>
    <submittedName>
        <fullName evidence="6">Radical SAM domain protein</fullName>
    </submittedName>
</protein>
<keyword evidence="2" id="KW-0479">Metal-binding</keyword>
<dbReference type="AlphaFoldDB" id="I3XQQ5"/>
<dbReference type="Pfam" id="PF04055">
    <property type="entry name" value="Radical_SAM"/>
    <property type="match status" value="1"/>
</dbReference>
<dbReference type="OrthoDB" id="2305at2157"/>
<reference evidence="6 7" key="1">
    <citation type="journal article" date="2012" name="J. Bacteriol.">
        <title>Complete Genome Sequence of Desulfurococcus fermentans, a Hyperthermophilic Cellulolytic Crenarchaeon Isolated from a Freshwater Hot Spring in Kamchatka, Russia.</title>
        <authorList>
            <person name="Susanti D."/>
            <person name="Johnson E.F."/>
            <person name="Rodriguez J.R."/>
            <person name="Anderson I."/>
            <person name="Perevalova A.A."/>
            <person name="Kyrpides N."/>
            <person name="Lucas S."/>
            <person name="Han J."/>
            <person name="Lapidus A."/>
            <person name="Cheng J.F."/>
            <person name="Goodwin L."/>
            <person name="Pitluck S."/>
            <person name="Mavrommatis K."/>
            <person name="Peters L."/>
            <person name="Land M.L."/>
            <person name="Hauser L."/>
            <person name="Gopalan V."/>
            <person name="Chan P.P."/>
            <person name="Lowe T.M."/>
            <person name="Atomi H."/>
            <person name="Bonch-Osmolovskaya E.A."/>
            <person name="Woyke T."/>
            <person name="Mukhopadhyay B."/>
        </authorList>
    </citation>
    <scope>NUCLEOTIDE SEQUENCE [LARGE SCALE GENOMIC DNA]</scope>
    <source>
        <strain evidence="6 7">DSM 16532</strain>
    </source>
</reference>
<evidence type="ECO:0000313" key="7">
    <source>
        <dbReference type="Proteomes" id="UP000006175"/>
    </source>
</evidence>
<dbReference type="GeneID" id="13062057"/>
<keyword evidence="4" id="KW-0411">Iron-sulfur</keyword>
<dbReference type="GO" id="GO:0003824">
    <property type="term" value="F:catalytic activity"/>
    <property type="evidence" value="ECO:0007669"/>
    <property type="project" value="InterPro"/>
</dbReference>
<dbReference type="HOGENOM" id="CLU_011543_3_3_2"/>